<accession>A0A8C6YXJ7</accession>
<reference evidence="5" key="2">
    <citation type="submission" date="2025-09" db="UniProtKB">
        <authorList>
            <consortium name="Ensembl"/>
        </authorList>
    </citation>
    <scope>IDENTIFICATION</scope>
</reference>
<dbReference type="Ensembl" id="ENSNPET00000004847.1">
    <property type="protein sequence ID" value="ENSNPEP00000004734.1"/>
    <property type="gene ID" value="ENSNPEG00000003613.1"/>
</dbReference>
<dbReference type="InterPro" id="IPR013819">
    <property type="entry name" value="LipOase_C"/>
</dbReference>
<dbReference type="InterPro" id="IPR036226">
    <property type="entry name" value="LipOase_C_sf"/>
</dbReference>
<proteinExistence type="predicted"/>
<keyword evidence="3" id="KW-0560">Oxidoreductase</keyword>
<dbReference type="Proteomes" id="UP000694420">
    <property type="component" value="Unplaced"/>
</dbReference>
<dbReference type="PANTHER" id="PTHR11771">
    <property type="entry name" value="LIPOXYGENASE"/>
    <property type="match status" value="1"/>
</dbReference>
<name>A0A8C6YXJ7_NOTPE</name>
<gene>
    <name evidence="5" type="primary">LOC112944917</name>
</gene>
<organism evidence="5 6">
    <name type="scientific">Nothoprocta perdicaria</name>
    <name type="common">Chilean tinamou</name>
    <name type="synonym">Crypturus perdicarius</name>
    <dbReference type="NCBI Taxonomy" id="30464"/>
    <lineage>
        <taxon>Eukaryota</taxon>
        <taxon>Metazoa</taxon>
        <taxon>Chordata</taxon>
        <taxon>Craniata</taxon>
        <taxon>Vertebrata</taxon>
        <taxon>Euteleostomi</taxon>
        <taxon>Archelosauria</taxon>
        <taxon>Archosauria</taxon>
        <taxon>Dinosauria</taxon>
        <taxon>Saurischia</taxon>
        <taxon>Theropoda</taxon>
        <taxon>Coelurosauria</taxon>
        <taxon>Aves</taxon>
        <taxon>Palaeognathae</taxon>
        <taxon>Tinamiformes</taxon>
        <taxon>Tinamidae</taxon>
        <taxon>Nothoprocta</taxon>
    </lineage>
</organism>
<keyword evidence="2" id="KW-0223">Dioxygenase</keyword>
<dbReference type="GO" id="GO:0034440">
    <property type="term" value="P:lipid oxidation"/>
    <property type="evidence" value="ECO:0007669"/>
    <property type="project" value="InterPro"/>
</dbReference>
<dbReference type="Gene3D" id="1.20.245.10">
    <property type="entry name" value="Lipoxygenase-1, Domain 5"/>
    <property type="match status" value="1"/>
</dbReference>
<evidence type="ECO:0000313" key="5">
    <source>
        <dbReference type="Ensembl" id="ENSNPEP00000004734.1"/>
    </source>
</evidence>
<keyword evidence="6" id="KW-1185">Reference proteome</keyword>
<evidence type="ECO:0000313" key="6">
    <source>
        <dbReference type="Proteomes" id="UP000694420"/>
    </source>
</evidence>
<evidence type="ECO:0000256" key="2">
    <source>
        <dbReference type="ARBA" id="ARBA00022964"/>
    </source>
</evidence>
<evidence type="ECO:0000259" key="4">
    <source>
        <dbReference type="PROSITE" id="PS51393"/>
    </source>
</evidence>
<protein>
    <submittedName>
        <fullName evidence="5">Hydroperoxide isomerase ALOXE3-like</fullName>
    </submittedName>
</protein>
<dbReference type="SUPFAM" id="SSF48484">
    <property type="entry name" value="Lipoxigenase"/>
    <property type="match status" value="1"/>
</dbReference>
<dbReference type="GO" id="GO:0016702">
    <property type="term" value="F:oxidoreductase activity, acting on single donors with incorporation of molecular oxygen, incorporation of two atoms of oxygen"/>
    <property type="evidence" value="ECO:0007669"/>
    <property type="project" value="InterPro"/>
</dbReference>
<keyword evidence="1" id="KW-0479">Metal-binding</keyword>
<evidence type="ECO:0000256" key="1">
    <source>
        <dbReference type="ARBA" id="ARBA00022723"/>
    </source>
</evidence>
<sequence length="114" mass="13026">WLGFLPNMPCAMREPPPATKAPISERDFLDALPAVNTSCITLAVLWVLRNEPLDMRPLGCYPEQLFTEEAPRRLIRDFQDRLAQISRDIRARNATMELPYTYLDPPNVENSVAI</sequence>
<dbReference type="InterPro" id="IPR000907">
    <property type="entry name" value="LipOase"/>
</dbReference>
<dbReference type="PROSITE" id="PS51393">
    <property type="entry name" value="LIPOXYGENASE_3"/>
    <property type="match status" value="1"/>
</dbReference>
<dbReference type="GO" id="GO:0046872">
    <property type="term" value="F:metal ion binding"/>
    <property type="evidence" value="ECO:0007669"/>
    <property type="project" value="UniProtKB-KW"/>
</dbReference>
<dbReference type="AlphaFoldDB" id="A0A8C6YXJ7"/>
<evidence type="ECO:0000256" key="3">
    <source>
        <dbReference type="ARBA" id="ARBA00023002"/>
    </source>
</evidence>
<feature type="domain" description="Lipoxygenase" evidence="4">
    <location>
        <begin position="1"/>
        <end position="114"/>
    </location>
</feature>
<reference evidence="5" key="1">
    <citation type="submission" date="2025-08" db="UniProtKB">
        <authorList>
            <consortium name="Ensembl"/>
        </authorList>
    </citation>
    <scope>IDENTIFICATION</scope>
</reference>